<dbReference type="AlphaFoldDB" id="R7SZG2"/>
<evidence type="ECO:0000256" key="5">
    <source>
        <dbReference type="ARBA" id="ARBA00023136"/>
    </source>
</evidence>
<keyword evidence="3" id="KW-0812">Transmembrane</keyword>
<dbReference type="EMBL" id="JH719416">
    <property type="protein sequence ID" value="EJF60357.1"/>
    <property type="molecule type" value="Genomic_DNA"/>
</dbReference>
<dbReference type="GeneID" id="18843159"/>
<dbReference type="PANTHER" id="PTHR43840">
    <property type="entry name" value="MITOCHONDRIAL METAL TRANSPORTER 1-RELATED"/>
    <property type="match status" value="1"/>
</dbReference>
<dbReference type="SUPFAM" id="SSF160240">
    <property type="entry name" value="Cation efflux protein cytoplasmic domain-like"/>
    <property type="match status" value="1"/>
</dbReference>
<evidence type="ECO:0000259" key="7">
    <source>
        <dbReference type="Pfam" id="PF01545"/>
    </source>
</evidence>
<dbReference type="OMA" id="GVYFHSQ"/>
<dbReference type="Proteomes" id="UP000053319">
    <property type="component" value="Unassembled WGS sequence"/>
</dbReference>
<name>R7SZG2_DICSQ</name>
<dbReference type="Gene3D" id="3.30.70.1350">
    <property type="entry name" value="Cation efflux protein, cytoplasmic domain"/>
    <property type="match status" value="1"/>
</dbReference>
<dbReference type="GO" id="GO:0008324">
    <property type="term" value="F:monoatomic cation transmembrane transporter activity"/>
    <property type="evidence" value="ECO:0007669"/>
    <property type="project" value="InterPro"/>
</dbReference>
<evidence type="ECO:0000256" key="6">
    <source>
        <dbReference type="SAM" id="MobiDB-lite"/>
    </source>
</evidence>
<dbReference type="GO" id="GO:0030003">
    <property type="term" value="P:intracellular monoatomic cation homeostasis"/>
    <property type="evidence" value="ECO:0007669"/>
    <property type="project" value="UniProtKB-ARBA"/>
</dbReference>
<evidence type="ECO:0000256" key="3">
    <source>
        <dbReference type="ARBA" id="ARBA00022692"/>
    </source>
</evidence>
<evidence type="ECO:0000256" key="2">
    <source>
        <dbReference type="ARBA" id="ARBA00022448"/>
    </source>
</evidence>
<dbReference type="InterPro" id="IPR036837">
    <property type="entry name" value="Cation_efflux_CTD_sf"/>
</dbReference>
<keyword evidence="5" id="KW-0472">Membrane</keyword>
<protein>
    <submittedName>
        <fullName evidence="8">Cation efflux protein</fullName>
    </submittedName>
</protein>
<dbReference type="InterPro" id="IPR058533">
    <property type="entry name" value="Cation_efflux_TM"/>
</dbReference>
<evidence type="ECO:0000256" key="4">
    <source>
        <dbReference type="ARBA" id="ARBA00022989"/>
    </source>
</evidence>
<evidence type="ECO:0000256" key="1">
    <source>
        <dbReference type="ARBA" id="ARBA00004141"/>
    </source>
</evidence>
<dbReference type="HOGENOM" id="CLU_013430_12_0_1"/>
<evidence type="ECO:0000313" key="8">
    <source>
        <dbReference type="EMBL" id="EJF60357.1"/>
    </source>
</evidence>
<feature type="domain" description="Cation efflux protein transmembrane" evidence="7">
    <location>
        <begin position="85"/>
        <end position="176"/>
    </location>
</feature>
<proteinExistence type="predicted"/>
<feature type="domain" description="Cation efflux protein transmembrane" evidence="7">
    <location>
        <begin position="232"/>
        <end position="320"/>
    </location>
</feature>
<dbReference type="GO" id="GO:0016020">
    <property type="term" value="C:membrane"/>
    <property type="evidence" value="ECO:0007669"/>
    <property type="project" value="UniProtKB-SubCell"/>
</dbReference>
<evidence type="ECO:0000313" key="9">
    <source>
        <dbReference type="Proteomes" id="UP000053319"/>
    </source>
</evidence>
<feature type="region of interest" description="Disordered" evidence="6">
    <location>
        <begin position="1"/>
        <end position="42"/>
    </location>
</feature>
<organism evidence="8 9">
    <name type="scientific">Dichomitus squalens (strain LYAD-421)</name>
    <name type="common">Western red white-rot fungus</name>
    <dbReference type="NCBI Taxonomy" id="732165"/>
    <lineage>
        <taxon>Eukaryota</taxon>
        <taxon>Fungi</taxon>
        <taxon>Dikarya</taxon>
        <taxon>Basidiomycota</taxon>
        <taxon>Agaricomycotina</taxon>
        <taxon>Agaricomycetes</taxon>
        <taxon>Polyporales</taxon>
        <taxon>Polyporaceae</taxon>
        <taxon>Dichomitus</taxon>
    </lineage>
</organism>
<dbReference type="InterPro" id="IPR050291">
    <property type="entry name" value="CDF_Transporter"/>
</dbReference>
<dbReference type="GO" id="GO:0098771">
    <property type="term" value="P:inorganic ion homeostasis"/>
    <property type="evidence" value="ECO:0007669"/>
    <property type="project" value="UniProtKB-ARBA"/>
</dbReference>
<feature type="compositionally biased region" description="Polar residues" evidence="6">
    <location>
        <begin position="1"/>
        <end position="15"/>
    </location>
</feature>
<gene>
    <name evidence="8" type="ORF">DICSQDRAFT_62807</name>
</gene>
<dbReference type="PANTHER" id="PTHR43840:SF15">
    <property type="entry name" value="MITOCHONDRIAL METAL TRANSPORTER 1-RELATED"/>
    <property type="match status" value="1"/>
</dbReference>
<dbReference type="KEGG" id="dsq:DICSQDRAFT_62807"/>
<feature type="compositionally biased region" description="Basic and acidic residues" evidence="6">
    <location>
        <begin position="23"/>
        <end position="36"/>
    </location>
</feature>
<dbReference type="InterPro" id="IPR027469">
    <property type="entry name" value="Cation_efflux_TMD_sf"/>
</dbReference>
<dbReference type="RefSeq" id="XP_007366775.1">
    <property type="nucleotide sequence ID" value="XM_007366713.1"/>
</dbReference>
<dbReference type="SUPFAM" id="SSF161111">
    <property type="entry name" value="Cation efflux protein transmembrane domain-like"/>
    <property type="match status" value="1"/>
</dbReference>
<comment type="subcellular location">
    <subcellularLocation>
        <location evidence="1">Membrane</location>
        <topology evidence="1">Multi-pass membrane protein</topology>
    </subcellularLocation>
</comment>
<dbReference type="OrthoDB" id="435980at2759"/>
<dbReference type="Pfam" id="PF01545">
    <property type="entry name" value="Cation_efflux"/>
    <property type="match status" value="2"/>
</dbReference>
<reference evidence="8 9" key="1">
    <citation type="journal article" date="2012" name="Science">
        <title>The Paleozoic origin of enzymatic lignin decomposition reconstructed from 31 fungal genomes.</title>
        <authorList>
            <person name="Floudas D."/>
            <person name="Binder M."/>
            <person name="Riley R."/>
            <person name="Barry K."/>
            <person name="Blanchette R.A."/>
            <person name="Henrissat B."/>
            <person name="Martinez A.T."/>
            <person name="Otillar R."/>
            <person name="Spatafora J.W."/>
            <person name="Yadav J.S."/>
            <person name="Aerts A."/>
            <person name="Benoit I."/>
            <person name="Boyd A."/>
            <person name="Carlson A."/>
            <person name="Copeland A."/>
            <person name="Coutinho P.M."/>
            <person name="de Vries R.P."/>
            <person name="Ferreira P."/>
            <person name="Findley K."/>
            <person name="Foster B."/>
            <person name="Gaskell J."/>
            <person name="Glotzer D."/>
            <person name="Gorecki P."/>
            <person name="Heitman J."/>
            <person name="Hesse C."/>
            <person name="Hori C."/>
            <person name="Igarashi K."/>
            <person name="Jurgens J.A."/>
            <person name="Kallen N."/>
            <person name="Kersten P."/>
            <person name="Kohler A."/>
            <person name="Kuees U."/>
            <person name="Kumar T.K.A."/>
            <person name="Kuo A."/>
            <person name="LaButti K."/>
            <person name="Larrondo L.F."/>
            <person name="Lindquist E."/>
            <person name="Ling A."/>
            <person name="Lombard V."/>
            <person name="Lucas S."/>
            <person name="Lundell T."/>
            <person name="Martin R."/>
            <person name="McLaughlin D.J."/>
            <person name="Morgenstern I."/>
            <person name="Morin E."/>
            <person name="Murat C."/>
            <person name="Nagy L.G."/>
            <person name="Nolan M."/>
            <person name="Ohm R.A."/>
            <person name="Patyshakuliyeva A."/>
            <person name="Rokas A."/>
            <person name="Ruiz-Duenas F.J."/>
            <person name="Sabat G."/>
            <person name="Salamov A."/>
            <person name="Samejima M."/>
            <person name="Schmutz J."/>
            <person name="Slot J.C."/>
            <person name="St John F."/>
            <person name="Stenlid J."/>
            <person name="Sun H."/>
            <person name="Sun S."/>
            <person name="Syed K."/>
            <person name="Tsang A."/>
            <person name="Wiebenga A."/>
            <person name="Young D."/>
            <person name="Pisabarro A."/>
            <person name="Eastwood D.C."/>
            <person name="Martin F."/>
            <person name="Cullen D."/>
            <person name="Grigoriev I.V."/>
            <person name="Hibbett D.S."/>
        </authorList>
    </citation>
    <scope>NUCLEOTIDE SEQUENCE [LARGE SCALE GENOMIC DNA]</scope>
    <source>
        <strain evidence="8 9">LYAD-421 SS1</strain>
    </source>
</reference>
<keyword evidence="2" id="KW-0813">Transport</keyword>
<sequence length="429" mass="46234">MSTLTTRRAHSTQSKGKGPEGGTESHDHDHSHDAHSHAHSHTYSHSHGFFRSLVHRHDQGEDGHAKDPEQIVQALKGEGTSSSHFSLTSNVVLTGAKGAAGWYMNSAALLADAGHCLGDLIRDFITLFSWRLSRQPPSERYPYGYGKFEVLGTTVVSILLTGGALGIGLHSWTLLMEVLSTATITMGPGPLHDVLARILDVAQAVPSIAAEHAHVHSHGDGGHGDGLLDPNVAWFAGVSVVAKEWLYRITKRVADEERSLVLLANAVHHRSDAFGSAVAFVAILGNWWFPQLPLDPIGGLIVSVLIFQQGWGLLKTAFCQLTDAGVSPRTKAVLFDALRPLLPSSSPSDATLSDGQSRPTTQTLLGISDLRVMRTGANMFVDLTAHVPAQLSVNEATAIEQRIRDALVKVRRDVKEVRVRFCAVASEEA</sequence>
<accession>R7SZG2</accession>
<dbReference type="Gene3D" id="1.20.1510.10">
    <property type="entry name" value="Cation efflux protein transmembrane domain"/>
    <property type="match status" value="1"/>
</dbReference>
<keyword evidence="4" id="KW-1133">Transmembrane helix</keyword>